<keyword evidence="4" id="KW-1185">Reference proteome</keyword>
<organism evidence="3 4">
    <name type="scientific">Victivallis lenta</name>
    <dbReference type="NCBI Taxonomy" id="2606640"/>
    <lineage>
        <taxon>Bacteria</taxon>
        <taxon>Pseudomonadati</taxon>
        <taxon>Lentisphaerota</taxon>
        <taxon>Lentisphaeria</taxon>
        <taxon>Victivallales</taxon>
        <taxon>Victivallaceae</taxon>
        <taxon>Victivallis</taxon>
    </lineage>
</organism>
<comment type="caution">
    <text evidence="3">The sequence shown here is derived from an EMBL/GenBank/DDBJ whole genome shotgun (WGS) entry which is preliminary data.</text>
</comment>
<feature type="transmembrane region" description="Helical" evidence="2">
    <location>
        <begin position="23"/>
        <end position="44"/>
    </location>
</feature>
<proteinExistence type="predicted"/>
<keyword evidence="2" id="KW-0812">Transmembrane</keyword>
<accession>A0A844G117</accession>
<dbReference type="AlphaFoldDB" id="A0A844G117"/>
<feature type="compositionally biased region" description="Basic and acidic residues" evidence="1">
    <location>
        <begin position="167"/>
        <end position="178"/>
    </location>
</feature>
<dbReference type="Proteomes" id="UP000435649">
    <property type="component" value="Unassembled WGS sequence"/>
</dbReference>
<name>A0A844G117_9BACT</name>
<feature type="region of interest" description="Disordered" evidence="1">
    <location>
        <begin position="151"/>
        <end position="178"/>
    </location>
</feature>
<keyword evidence="2" id="KW-1133">Transmembrane helix</keyword>
<gene>
    <name evidence="3" type="ORF">FYJ85_04780</name>
</gene>
<evidence type="ECO:0000313" key="3">
    <source>
        <dbReference type="EMBL" id="MST96361.1"/>
    </source>
</evidence>
<evidence type="ECO:0000313" key="4">
    <source>
        <dbReference type="Proteomes" id="UP000435649"/>
    </source>
</evidence>
<protein>
    <submittedName>
        <fullName evidence="3">Uncharacterized protein</fullName>
    </submittedName>
</protein>
<sequence>MFERLFSGEFYQELLSSDFNCGYVTGAGIVLGLLVLLLIVRLVLRILFRRRRCGAIVVPSPNGDLTISRNVVEKAARTVLDKVGELDIRRIQLYRKGKNYSLLLCCTFFDGGNGVPEIADGIRADIQETLRKLFGITTLKRIDFRVEEQGDAAPAAPEIRVPARLTDTGEKPDADSGL</sequence>
<dbReference type="RefSeq" id="WP_106053854.1">
    <property type="nucleotide sequence ID" value="NZ_DBFCGB010000176.1"/>
</dbReference>
<evidence type="ECO:0000256" key="2">
    <source>
        <dbReference type="SAM" id="Phobius"/>
    </source>
</evidence>
<reference evidence="3 4" key="1">
    <citation type="submission" date="2019-08" db="EMBL/GenBank/DDBJ databases">
        <title>In-depth cultivation of the pig gut microbiome towards novel bacterial diversity and tailored functional studies.</title>
        <authorList>
            <person name="Wylensek D."/>
            <person name="Hitch T.C.A."/>
            <person name="Clavel T."/>
        </authorList>
    </citation>
    <scope>NUCLEOTIDE SEQUENCE [LARGE SCALE GENOMIC DNA]</scope>
    <source>
        <strain evidence="3 4">BBE-744-WT-12</strain>
    </source>
</reference>
<dbReference type="EMBL" id="VUNS01000003">
    <property type="protein sequence ID" value="MST96361.1"/>
    <property type="molecule type" value="Genomic_DNA"/>
</dbReference>
<keyword evidence="2" id="KW-0472">Membrane</keyword>
<evidence type="ECO:0000256" key="1">
    <source>
        <dbReference type="SAM" id="MobiDB-lite"/>
    </source>
</evidence>